<name>A0A6A4KCA2_APOLU</name>
<dbReference type="InterPro" id="IPR004045">
    <property type="entry name" value="Glutathione_S-Trfase_N"/>
</dbReference>
<dbReference type="AlphaFoldDB" id="A0A6A4KCA2"/>
<comment type="similarity">
    <text evidence="4">Belongs to the GST superfamily. Zeta family.</text>
</comment>
<keyword evidence="11" id="KW-1185">Reference proteome</keyword>
<dbReference type="OrthoDB" id="202840at2759"/>
<evidence type="ECO:0000256" key="2">
    <source>
        <dbReference type="ARBA" id="ARBA00001955"/>
    </source>
</evidence>
<dbReference type="SFLD" id="SFLDG00358">
    <property type="entry name" value="Main_(cytGST)"/>
    <property type="match status" value="1"/>
</dbReference>
<dbReference type="InterPro" id="IPR036249">
    <property type="entry name" value="Thioredoxin-like_sf"/>
</dbReference>
<dbReference type="SUPFAM" id="SSF52833">
    <property type="entry name" value="Thioredoxin-like"/>
    <property type="match status" value="1"/>
</dbReference>
<evidence type="ECO:0000256" key="4">
    <source>
        <dbReference type="ARBA" id="ARBA00010007"/>
    </source>
</evidence>
<evidence type="ECO:0000313" key="10">
    <source>
        <dbReference type="EMBL" id="KAF6216570.1"/>
    </source>
</evidence>
<dbReference type="Proteomes" id="UP000466442">
    <property type="component" value="Linkage Group LG1"/>
</dbReference>
<dbReference type="FunFam" id="3.40.30.10:FF:000041">
    <property type="entry name" value="Maleylacetoacetate isomerase isoform 1"/>
    <property type="match status" value="1"/>
</dbReference>
<keyword evidence="9" id="KW-0413">Isomerase</keyword>
<dbReference type="GO" id="GO:0006749">
    <property type="term" value="P:glutathione metabolic process"/>
    <property type="evidence" value="ECO:0007669"/>
    <property type="project" value="TreeGrafter"/>
</dbReference>
<dbReference type="CDD" id="cd03042">
    <property type="entry name" value="GST_N_Zeta"/>
    <property type="match status" value="1"/>
</dbReference>
<dbReference type="GO" id="GO:0006572">
    <property type="term" value="P:L-tyrosine catabolic process"/>
    <property type="evidence" value="ECO:0007669"/>
    <property type="project" value="UniProtKB-KW"/>
</dbReference>
<evidence type="ECO:0000256" key="1">
    <source>
        <dbReference type="ARBA" id="ARBA00001622"/>
    </source>
</evidence>
<organism evidence="10 11">
    <name type="scientific">Apolygus lucorum</name>
    <name type="common">Small green plant bug</name>
    <name type="synonym">Lygocoris lucorum</name>
    <dbReference type="NCBI Taxonomy" id="248454"/>
    <lineage>
        <taxon>Eukaryota</taxon>
        <taxon>Metazoa</taxon>
        <taxon>Ecdysozoa</taxon>
        <taxon>Arthropoda</taxon>
        <taxon>Hexapoda</taxon>
        <taxon>Insecta</taxon>
        <taxon>Pterygota</taxon>
        <taxon>Neoptera</taxon>
        <taxon>Paraneoptera</taxon>
        <taxon>Hemiptera</taxon>
        <taxon>Heteroptera</taxon>
        <taxon>Panheteroptera</taxon>
        <taxon>Cimicomorpha</taxon>
        <taxon>Miridae</taxon>
        <taxon>Mirini</taxon>
        <taxon>Apolygus</taxon>
    </lineage>
</organism>
<accession>A0A6A4KCA2</accession>
<dbReference type="GO" id="GO:0005739">
    <property type="term" value="C:mitochondrion"/>
    <property type="evidence" value="ECO:0007669"/>
    <property type="project" value="TreeGrafter"/>
</dbReference>
<dbReference type="InterPro" id="IPR040079">
    <property type="entry name" value="Glutathione_S-Trfase"/>
</dbReference>
<dbReference type="SFLD" id="SFLDS00019">
    <property type="entry name" value="Glutathione_Transferase_(cytos"/>
    <property type="match status" value="1"/>
</dbReference>
<dbReference type="PROSITE" id="PS50404">
    <property type="entry name" value="GST_NTER"/>
    <property type="match status" value="1"/>
</dbReference>
<comment type="cofactor">
    <cofactor evidence="2">
        <name>glutathione</name>
        <dbReference type="ChEBI" id="CHEBI:57925"/>
    </cofactor>
</comment>
<dbReference type="SUPFAM" id="SSF47616">
    <property type="entry name" value="GST C-terminal domain-like"/>
    <property type="match status" value="1"/>
</dbReference>
<dbReference type="PROSITE" id="PS50405">
    <property type="entry name" value="GST_CTER"/>
    <property type="match status" value="1"/>
</dbReference>
<dbReference type="EC" id="5.2.1.2" evidence="5"/>
<dbReference type="InterPro" id="IPR034333">
    <property type="entry name" value="GST_Zeta_N"/>
</dbReference>
<evidence type="ECO:0000256" key="9">
    <source>
        <dbReference type="ARBA" id="ARBA00023235"/>
    </source>
</evidence>
<dbReference type="NCBIfam" id="TIGR01262">
    <property type="entry name" value="maiA"/>
    <property type="match status" value="1"/>
</dbReference>
<evidence type="ECO:0000256" key="6">
    <source>
        <dbReference type="ARBA" id="ARBA00022679"/>
    </source>
</evidence>
<gene>
    <name evidence="10" type="ORF">GE061_000913</name>
</gene>
<keyword evidence="7" id="KW-0828">Tyrosine catabolism</keyword>
<dbReference type="PANTHER" id="PTHR42673">
    <property type="entry name" value="MALEYLACETOACETATE ISOMERASE"/>
    <property type="match status" value="1"/>
</dbReference>
<dbReference type="GO" id="GO:0004364">
    <property type="term" value="F:glutathione transferase activity"/>
    <property type="evidence" value="ECO:0007669"/>
    <property type="project" value="TreeGrafter"/>
</dbReference>
<keyword evidence="8" id="KW-0585">Phenylalanine catabolism</keyword>
<dbReference type="GO" id="GO:0016034">
    <property type="term" value="F:maleylacetoacetate isomerase activity"/>
    <property type="evidence" value="ECO:0007669"/>
    <property type="project" value="UniProtKB-EC"/>
</dbReference>
<evidence type="ECO:0000313" key="11">
    <source>
        <dbReference type="Proteomes" id="UP000466442"/>
    </source>
</evidence>
<evidence type="ECO:0000256" key="8">
    <source>
        <dbReference type="ARBA" id="ARBA00023232"/>
    </source>
</evidence>
<protein>
    <recommendedName>
        <fullName evidence="5">maleylacetoacetate isomerase</fullName>
        <ecNumber evidence="5">5.2.1.2</ecNumber>
    </recommendedName>
</protein>
<dbReference type="Gene3D" id="3.40.30.10">
    <property type="entry name" value="Glutaredoxin"/>
    <property type="match status" value="1"/>
</dbReference>
<comment type="caution">
    <text evidence="10">The sequence shown here is derived from an EMBL/GenBank/DDBJ whole genome shotgun (WGS) entry which is preliminary data.</text>
</comment>
<keyword evidence="6" id="KW-0808">Transferase</keyword>
<dbReference type="GO" id="GO:0006559">
    <property type="term" value="P:L-phenylalanine catabolic process"/>
    <property type="evidence" value="ECO:0007669"/>
    <property type="project" value="UniProtKB-UniPathway"/>
</dbReference>
<comment type="catalytic activity">
    <reaction evidence="1">
        <text>4-maleylacetoacetate = 4-fumarylacetoacetate</text>
        <dbReference type="Rhea" id="RHEA:14817"/>
        <dbReference type="ChEBI" id="CHEBI:17105"/>
        <dbReference type="ChEBI" id="CHEBI:18034"/>
        <dbReference type="EC" id="5.2.1.2"/>
    </reaction>
</comment>
<dbReference type="InterPro" id="IPR036282">
    <property type="entry name" value="Glutathione-S-Trfase_C_sf"/>
</dbReference>
<dbReference type="InterPro" id="IPR010987">
    <property type="entry name" value="Glutathione-S-Trfase_C-like"/>
</dbReference>
<dbReference type="InterPro" id="IPR005955">
    <property type="entry name" value="GST_Zeta"/>
</dbReference>
<reference evidence="10" key="1">
    <citation type="journal article" date="2021" name="Mol. Ecol. Resour.">
        <title>Apolygus lucorum genome provides insights into omnivorousness and mesophyll feeding.</title>
        <authorList>
            <person name="Liu Y."/>
            <person name="Liu H."/>
            <person name="Wang H."/>
            <person name="Huang T."/>
            <person name="Liu B."/>
            <person name="Yang B."/>
            <person name="Yin L."/>
            <person name="Li B."/>
            <person name="Zhang Y."/>
            <person name="Zhang S."/>
            <person name="Jiang F."/>
            <person name="Zhang X."/>
            <person name="Ren Y."/>
            <person name="Wang B."/>
            <person name="Wang S."/>
            <person name="Lu Y."/>
            <person name="Wu K."/>
            <person name="Fan W."/>
            <person name="Wang G."/>
        </authorList>
    </citation>
    <scope>NUCLEOTIDE SEQUENCE</scope>
    <source>
        <strain evidence="10">12Hb</strain>
    </source>
</reference>
<dbReference type="EMBL" id="WIXP02000001">
    <property type="protein sequence ID" value="KAF6216570.1"/>
    <property type="molecule type" value="Genomic_DNA"/>
</dbReference>
<dbReference type="Pfam" id="PF13417">
    <property type="entry name" value="GST_N_3"/>
    <property type="match status" value="1"/>
</dbReference>
<comment type="pathway">
    <text evidence="3">Amino-acid degradation; L-phenylalanine degradation; acetoacetate and fumarate from L-phenylalanine: step 5/6.</text>
</comment>
<evidence type="ECO:0000256" key="7">
    <source>
        <dbReference type="ARBA" id="ARBA00022878"/>
    </source>
</evidence>
<dbReference type="UniPathway" id="UPA00139">
    <property type="reaction ID" value="UER00340"/>
</dbReference>
<proteinExistence type="inferred from homology"/>
<dbReference type="Gene3D" id="1.20.1050.10">
    <property type="match status" value="1"/>
</dbReference>
<sequence>MSVIGKPLLYSYWRSSCSWRVRIALNLKEIPYDIKPISLIKSGGEQHYNEYREINPMEHVPALQIDGHTLIESLNIMHYLEETRPQRALMPQDVYKRAKVREVCDVIASGIQPLQNLVVLIYVGEEKKREWAQHWITRGLRAVEKLLSSTAGKFSMLEGFNSKINNVNLQQGMEVLSGCKMVME</sequence>
<evidence type="ECO:0000256" key="3">
    <source>
        <dbReference type="ARBA" id="ARBA00004671"/>
    </source>
</evidence>
<evidence type="ECO:0000256" key="5">
    <source>
        <dbReference type="ARBA" id="ARBA00013199"/>
    </source>
</evidence>
<dbReference type="PANTHER" id="PTHR42673:SF4">
    <property type="entry name" value="MALEYLACETOACETATE ISOMERASE"/>
    <property type="match status" value="1"/>
</dbReference>